<dbReference type="GeneTree" id="ENSGT00980000202171"/>
<dbReference type="PANTHER" id="PTHR22918:SF1">
    <property type="entry name" value="FIBRONECTIN TYPE-II DOMAIN-CONTAINING PROTEIN"/>
    <property type="match status" value="1"/>
</dbReference>
<dbReference type="SMART" id="SM00059">
    <property type="entry name" value="FN2"/>
    <property type="match status" value="1"/>
</dbReference>
<dbReference type="GO" id="GO:0009986">
    <property type="term" value="C:cell surface"/>
    <property type="evidence" value="ECO:0007669"/>
    <property type="project" value="TreeGrafter"/>
</dbReference>
<dbReference type="Gene3D" id="2.10.10.10">
    <property type="entry name" value="Fibronectin, type II, collagen-binding"/>
    <property type="match status" value="1"/>
</dbReference>
<keyword evidence="5" id="KW-1015">Disulfide bond</keyword>
<evidence type="ECO:0000256" key="6">
    <source>
        <dbReference type="PROSITE-ProRule" id="PRU00479"/>
    </source>
</evidence>
<organism evidence="8 9">
    <name type="scientific">Erpetoichthys calabaricus</name>
    <name type="common">Rope fish</name>
    <name type="synonym">Calamoichthys calabaricus</name>
    <dbReference type="NCBI Taxonomy" id="27687"/>
    <lineage>
        <taxon>Eukaryota</taxon>
        <taxon>Metazoa</taxon>
        <taxon>Chordata</taxon>
        <taxon>Craniata</taxon>
        <taxon>Vertebrata</taxon>
        <taxon>Euteleostomi</taxon>
        <taxon>Actinopterygii</taxon>
        <taxon>Polypteriformes</taxon>
        <taxon>Polypteridae</taxon>
        <taxon>Erpetoichthys</taxon>
    </lineage>
</organism>
<keyword evidence="9" id="KW-1185">Reference proteome</keyword>
<dbReference type="Pfam" id="PF00040">
    <property type="entry name" value="fn2"/>
    <property type="match status" value="1"/>
</dbReference>
<dbReference type="PROSITE" id="PS51092">
    <property type="entry name" value="FN2_2"/>
    <property type="match status" value="1"/>
</dbReference>
<dbReference type="InterPro" id="IPR051666">
    <property type="entry name" value="SP_Capacitation_Regulator"/>
</dbReference>
<keyword evidence="4" id="KW-0677">Repeat</keyword>
<comment type="caution">
    <text evidence="6">Lacks conserved residue(s) required for the propagation of feature annotation.</text>
</comment>
<protein>
    <recommendedName>
        <fullName evidence="7">Fibronectin type-II domain-containing protein</fullName>
    </recommendedName>
</protein>
<keyword evidence="3" id="KW-0964">Secreted</keyword>
<dbReference type="PANTHER" id="PTHR22918">
    <property type="entry name" value="SEMINAL PLASMA PROTEIN"/>
    <property type="match status" value="1"/>
</dbReference>
<reference evidence="8" key="3">
    <citation type="submission" date="2025-09" db="UniProtKB">
        <authorList>
            <consortium name="Ensembl"/>
        </authorList>
    </citation>
    <scope>IDENTIFICATION</scope>
</reference>
<evidence type="ECO:0000256" key="5">
    <source>
        <dbReference type="ARBA" id="ARBA00023157"/>
    </source>
</evidence>
<comment type="subcellular location">
    <subcellularLocation>
        <location evidence="1">Secreted</location>
    </subcellularLocation>
</comment>
<evidence type="ECO:0000259" key="7">
    <source>
        <dbReference type="PROSITE" id="PS51092"/>
    </source>
</evidence>
<feature type="domain" description="Fibronectin type-II" evidence="7">
    <location>
        <begin position="25"/>
        <end position="71"/>
    </location>
</feature>
<name>A0A8C4RLJ8_ERPCA</name>
<evidence type="ECO:0000256" key="4">
    <source>
        <dbReference type="ARBA" id="ARBA00022737"/>
    </source>
</evidence>
<dbReference type="Proteomes" id="UP000694620">
    <property type="component" value="Chromosome 3"/>
</dbReference>
<dbReference type="AlphaFoldDB" id="A0A8C4RLJ8"/>
<proteinExistence type="inferred from homology"/>
<sequence>FVSLLLMHICNFPSSKEIQTFGGSADRPECVFPFIYKGVTYNSCTKVDSSQEWCSITTNYDEDKLWGYCTTEGKNTCMHCPFHLIYFQYILHKLSIILCSVTVKNILDNPHE</sequence>
<dbReference type="PRINTS" id="PR00013">
    <property type="entry name" value="FNTYPEII"/>
</dbReference>
<dbReference type="SUPFAM" id="SSF57440">
    <property type="entry name" value="Kringle-like"/>
    <property type="match status" value="1"/>
</dbReference>
<dbReference type="InterPro" id="IPR036943">
    <property type="entry name" value="FN_type2_sf"/>
</dbReference>
<evidence type="ECO:0000313" key="9">
    <source>
        <dbReference type="Proteomes" id="UP000694620"/>
    </source>
</evidence>
<dbReference type="InterPro" id="IPR000562">
    <property type="entry name" value="FN_type2_dom"/>
</dbReference>
<dbReference type="InterPro" id="IPR013806">
    <property type="entry name" value="Kringle-like"/>
</dbReference>
<evidence type="ECO:0000256" key="3">
    <source>
        <dbReference type="ARBA" id="ARBA00022525"/>
    </source>
</evidence>
<dbReference type="Ensembl" id="ENSECRT00000004499.1">
    <property type="protein sequence ID" value="ENSECRP00000004431.1"/>
    <property type="gene ID" value="ENSECRG00000003009.1"/>
</dbReference>
<reference evidence="8" key="1">
    <citation type="submission" date="2021-06" db="EMBL/GenBank/DDBJ databases">
        <authorList>
            <consortium name="Wellcome Sanger Institute Data Sharing"/>
        </authorList>
    </citation>
    <scope>NUCLEOTIDE SEQUENCE [LARGE SCALE GENOMIC DNA]</scope>
</reference>
<dbReference type="FunFam" id="2.10.10.10:FF:000003">
    <property type="entry name" value="binder of sperm protein homolog 1"/>
    <property type="match status" value="1"/>
</dbReference>
<dbReference type="GO" id="GO:0008201">
    <property type="term" value="F:heparin binding"/>
    <property type="evidence" value="ECO:0007669"/>
    <property type="project" value="TreeGrafter"/>
</dbReference>
<comment type="similarity">
    <text evidence="2">Belongs to the seminal plasma protein family.</text>
</comment>
<evidence type="ECO:0000256" key="2">
    <source>
        <dbReference type="ARBA" id="ARBA00010011"/>
    </source>
</evidence>
<evidence type="ECO:0000313" key="8">
    <source>
        <dbReference type="Ensembl" id="ENSECRP00000004431.1"/>
    </source>
</evidence>
<dbReference type="GO" id="GO:0005576">
    <property type="term" value="C:extracellular region"/>
    <property type="evidence" value="ECO:0007669"/>
    <property type="project" value="UniProtKB-SubCell"/>
</dbReference>
<accession>A0A8C4RLJ8</accession>
<dbReference type="PROSITE" id="PS00023">
    <property type="entry name" value="FN2_1"/>
    <property type="match status" value="1"/>
</dbReference>
<dbReference type="CDD" id="cd00062">
    <property type="entry name" value="FN2"/>
    <property type="match status" value="1"/>
</dbReference>
<reference evidence="8" key="2">
    <citation type="submission" date="2025-08" db="UniProtKB">
        <authorList>
            <consortium name="Ensembl"/>
        </authorList>
    </citation>
    <scope>IDENTIFICATION</scope>
</reference>
<evidence type="ECO:0000256" key="1">
    <source>
        <dbReference type="ARBA" id="ARBA00004613"/>
    </source>
</evidence>